<accession>A0A1I0K771</accession>
<protein>
    <submittedName>
        <fullName evidence="1">Uncharacterized protein</fullName>
    </submittedName>
</protein>
<proteinExistence type="predicted"/>
<sequence length="66" mass="7081">MEKHYCDVCGTETPAGHRKVVVEIEQILEGAGLEDICCNCLEKAKQVPWTGVVQAAILQGGDSHAT</sequence>
<organism evidence="1 2">
    <name type="scientific">Enterocloster lavalensis</name>
    <dbReference type="NCBI Taxonomy" id="460384"/>
    <lineage>
        <taxon>Bacteria</taxon>
        <taxon>Bacillati</taxon>
        <taxon>Bacillota</taxon>
        <taxon>Clostridia</taxon>
        <taxon>Lachnospirales</taxon>
        <taxon>Lachnospiraceae</taxon>
        <taxon>Enterocloster</taxon>
    </lineage>
</organism>
<dbReference type="EMBL" id="FOIM01000050">
    <property type="protein sequence ID" value="SEU19470.1"/>
    <property type="molecule type" value="Genomic_DNA"/>
</dbReference>
<gene>
    <name evidence="1" type="ORF">SAMN05216313_15032</name>
</gene>
<dbReference type="RefSeq" id="WP_092371430.1">
    <property type="nucleotide sequence ID" value="NZ_FOIM01000050.1"/>
</dbReference>
<reference evidence="2" key="1">
    <citation type="submission" date="2016-10" db="EMBL/GenBank/DDBJ databases">
        <authorList>
            <person name="Varghese N."/>
            <person name="Submissions S."/>
        </authorList>
    </citation>
    <scope>NUCLEOTIDE SEQUENCE [LARGE SCALE GENOMIC DNA]</scope>
    <source>
        <strain evidence="2">NLAE-zl-G277</strain>
    </source>
</reference>
<evidence type="ECO:0000313" key="2">
    <source>
        <dbReference type="Proteomes" id="UP000198508"/>
    </source>
</evidence>
<dbReference type="AlphaFoldDB" id="A0A1I0K771"/>
<dbReference type="STRING" id="460384.SAMN05216313_15032"/>
<evidence type="ECO:0000313" key="1">
    <source>
        <dbReference type="EMBL" id="SEU19470.1"/>
    </source>
</evidence>
<keyword evidence="2" id="KW-1185">Reference proteome</keyword>
<name>A0A1I0K771_9FIRM</name>
<dbReference type="Proteomes" id="UP000198508">
    <property type="component" value="Unassembled WGS sequence"/>
</dbReference>
<dbReference type="GeneID" id="93281605"/>